<sequence>MKEIYFSSTLMWDASIEEMFQWVIESGFVGVELWAQHFDAREWQLETYKEKAEIYNIKTILHSNSWDLNFASLNKGIRTASLNEIKSSIDLAADLGAKEVTIHPPKETVSEARDVSMELARQGIEALLDYSRRRNVELSLEIMEKLPKELVTDLKSVKEMTGSLYDSFSYTLDIAHCNSIEEFKRSLKEINHISKIHLSNKQGEKLHTKLSEGDFDFYEVFSILENENVTIVIEGLEKGRSFNTLKENINLIQKIKERLTWG</sequence>
<dbReference type="SUPFAM" id="SSF51658">
    <property type="entry name" value="Xylose isomerase-like"/>
    <property type="match status" value="1"/>
</dbReference>
<reference evidence="2 3" key="1">
    <citation type="submission" date="2016-09" db="EMBL/GenBank/DDBJ databases">
        <title>Genomic analysis reveals versatility of anaerobic energy metabolism of Geosporobacter ferrireducens IRF9 of phylum Firmicutes.</title>
        <authorList>
            <person name="Kim S.-J."/>
        </authorList>
    </citation>
    <scope>NUCLEOTIDE SEQUENCE [LARGE SCALE GENOMIC DNA]</scope>
    <source>
        <strain evidence="2 3">IRF9</strain>
    </source>
</reference>
<organism evidence="2 3">
    <name type="scientific">Geosporobacter ferrireducens</name>
    <dbReference type="NCBI Taxonomy" id="1424294"/>
    <lineage>
        <taxon>Bacteria</taxon>
        <taxon>Bacillati</taxon>
        <taxon>Bacillota</taxon>
        <taxon>Clostridia</taxon>
        <taxon>Peptostreptococcales</taxon>
        <taxon>Thermotaleaceae</taxon>
        <taxon>Geosporobacter</taxon>
    </lineage>
</organism>
<accession>A0A1D8GCU0</accession>
<dbReference type="EMBL" id="CP017269">
    <property type="protein sequence ID" value="AOT68716.1"/>
    <property type="molecule type" value="Genomic_DNA"/>
</dbReference>
<dbReference type="Gene3D" id="3.20.20.150">
    <property type="entry name" value="Divalent-metal-dependent TIM barrel enzymes"/>
    <property type="match status" value="1"/>
</dbReference>
<dbReference type="Pfam" id="PF01261">
    <property type="entry name" value="AP_endonuc_2"/>
    <property type="match status" value="1"/>
</dbReference>
<dbReference type="PANTHER" id="PTHR12110:SF21">
    <property type="entry name" value="XYLOSE ISOMERASE-LIKE TIM BARREL DOMAIN-CONTAINING PROTEIN"/>
    <property type="match status" value="1"/>
</dbReference>
<dbReference type="InterPro" id="IPR036237">
    <property type="entry name" value="Xyl_isomerase-like_sf"/>
</dbReference>
<evidence type="ECO:0000313" key="2">
    <source>
        <dbReference type="EMBL" id="AOT68716.1"/>
    </source>
</evidence>
<dbReference type="OrthoDB" id="110795at2"/>
<dbReference type="InterPro" id="IPR013022">
    <property type="entry name" value="Xyl_isomerase-like_TIM-brl"/>
</dbReference>
<dbReference type="AlphaFoldDB" id="A0A1D8GCU0"/>
<feature type="domain" description="Xylose isomerase-like TIM barrel" evidence="1">
    <location>
        <begin position="20"/>
        <end position="234"/>
    </location>
</feature>
<evidence type="ECO:0000313" key="3">
    <source>
        <dbReference type="Proteomes" id="UP000095743"/>
    </source>
</evidence>
<gene>
    <name evidence="2" type="ORF">Gferi_03460</name>
</gene>
<dbReference type="Proteomes" id="UP000095743">
    <property type="component" value="Chromosome"/>
</dbReference>
<dbReference type="STRING" id="1424294.Gferi_03460"/>
<proteinExistence type="predicted"/>
<dbReference type="PANTHER" id="PTHR12110">
    <property type="entry name" value="HYDROXYPYRUVATE ISOMERASE"/>
    <property type="match status" value="1"/>
</dbReference>
<evidence type="ECO:0000259" key="1">
    <source>
        <dbReference type="Pfam" id="PF01261"/>
    </source>
</evidence>
<name>A0A1D8GCU0_9FIRM</name>
<dbReference type="RefSeq" id="WP_069974292.1">
    <property type="nucleotide sequence ID" value="NZ_CP017269.1"/>
</dbReference>
<dbReference type="KEGG" id="gfe:Gferi_03460"/>
<dbReference type="InterPro" id="IPR050312">
    <property type="entry name" value="IolE/XylAMocC-like"/>
</dbReference>
<protein>
    <recommendedName>
        <fullName evidence="1">Xylose isomerase-like TIM barrel domain-containing protein</fullName>
    </recommendedName>
</protein>
<keyword evidence="3" id="KW-1185">Reference proteome</keyword>